<reference evidence="13" key="1">
    <citation type="submission" date="2018-04" db="EMBL/GenBank/DDBJ databases">
        <authorList>
            <person name="Go L.Y."/>
            <person name="Mitchell J.A."/>
        </authorList>
    </citation>
    <scope>NUCLEOTIDE SEQUENCE</scope>
    <source>
        <tissue evidence="13">Whole organism</tissue>
    </source>
</reference>
<evidence type="ECO:0000256" key="8">
    <source>
        <dbReference type="ARBA" id="ARBA00023163"/>
    </source>
</evidence>
<evidence type="ECO:0000256" key="10">
    <source>
        <dbReference type="PROSITE-ProRule" id="PRU00042"/>
    </source>
</evidence>
<gene>
    <name evidence="13" type="primary">CSON005099</name>
</gene>
<dbReference type="FunFam" id="3.30.160.60:FF:001450">
    <property type="entry name" value="zinc finger protein 774"/>
    <property type="match status" value="1"/>
</dbReference>
<keyword evidence="4 10" id="KW-0863">Zinc-finger</keyword>
<comment type="subcellular location">
    <subcellularLocation>
        <location evidence="1">Nucleus</location>
    </subcellularLocation>
</comment>
<feature type="region of interest" description="Disordered" evidence="11">
    <location>
        <begin position="108"/>
        <end position="172"/>
    </location>
</feature>
<feature type="domain" description="C2H2-type" evidence="12">
    <location>
        <begin position="601"/>
        <end position="628"/>
    </location>
</feature>
<evidence type="ECO:0000256" key="4">
    <source>
        <dbReference type="ARBA" id="ARBA00022771"/>
    </source>
</evidence>
<keyword evidence="5" id="KW-0862">Zinc</keyword>
<reference evidence="14" key="2">
    <citation type="submission" date="2018-07" db="EMBL/GenBank/DDBJ databases">
        <authorList>
            <person name="Quirk P.G."/>
            <person name="Krulwich T.A."/>
        </authorList>
    </citation>
    <scope>NUCLEOTIDE SEQUENCE</scope>
</reference>
<dbReference type="GO" id="GO:0003677">
    <property type="term" value="F:DNA binding"/>
    <property type="evidence" value="ECO:0007669"/>
    <property type="project" value="UniProtKB-KW"/>
</dbReference>
<dbReference type="FunFam" id="3.30.160.60:FF:000325">
    <property type="entry name" value="ZFP90 zinc finger protein"/>
    <property type="match status" value="1"/>
</dbReference>
<dbReference type="Pfam" id="PF00096">
    <property type="entry name" value="zf-C2H2"/>
    <property type="match status" value="2"/>
</dbReference>
<dbReference type="AlphaFoldDB" id="A0A336KBT4"/>
<evidence type="ECO:0000256" key="9">
    <source>
        <dbReference type="ARBA" id="ARBA00023242"/>
    </source>
</evidence>
<feature type="compositionally biased region" description="Acidic residues" evidence="11">
    <location>
        <begin position="126"/>
        <end position="144"/>
    </location>
</feature>
<dbReference type="PANTHER" id="PTHR24406">
    <property type="entry name" value="TRANSCRIPTIONAL REPRESSOR CTCFL-RELATED"/>
    <property type="match status" value="1"/>
</dbReference>
<feature type="domain" description="C2H2-type" evidence="12">
    <location>
        <begin position="510"/>
        <end position="538"/>
    </location>
</feature>
<evidence type="ECO:0000256" key="7">
    <source>
        <dbReference type="ARBA" id="ARBA00023125"/>
    </source>
</evidence>
<feature type="compositionally biased region" description="Polar residues" evidence="11">
    <location>
        <begin position="163"/>
        <end position="172"/>
    </location>
</feature>
<accession>A0A336KBT4</accession>
<keyword evidence="3" id="KW-0677">Repeat</keyword>
<dbReference type="InterPro" id="IPR036236">
    <property type="entry name" value="Znf_C2H2_sf"/>
</dbReference>
<name>A0A336KBT4_CULSO</name>
<dbReference type="GO" id="GO:0008270">
    <property type="term" value="F:zinc ion binding"/>
    <property type="evidence" value="ECO:0007669"/>
    <property type="project" value="UniProtKB-KW"/>
</dbReference>
<dbReference type="PROSITE" id="PS00028">
    <property type="entry name" value="ZINC_FINGER_C2H2_1"/>
    <property type="match status" value="6"/>
</dbReference>
<dbReference type="VEuPathDB" id="VectorBase:CSON005099"/>
<feature type="region of interest" description="Disordered" evidence="11">
    <location>
        <begin position="679"/>
        <end position="699"/>
    </location>
</feature>
<feature type="domain" description="C2H2-type" evidence="12">
    <location>
        <begin position="629"/>
        <end position="656"/>
    </location>
</feature>
<dbReference type="SUPFAM" id="SSF57667">
    <property type="entry name" value="beta-beta-alpha zinc fingers"/>
    <property type="match status" value="2"/>
</dbReference>
<keyword evidence="7" id="KW-0238">DNA-binding</keyword>
<keyword evidence="2" id="KW-0479">Metal-binding</keyword>
<evidence type="ECO:0000259" key="12">
    <source>
        <dbReference type="PROSITE" id="PS50157"/>
    </source>
</evidence>
<evidence type="ECO:0000313" key="13">
    <source>
        <dbReference type="EMBL" id="SSX01302.1"/>
    </source>
</evidence>
<evidence type="ECO:0000256" key="1">
    <source>
        <dbReference type="ARBA" id="ARBA00004123"/>
    </source>
</evidence>
<proteinExistence type="predicted"/>
<evidence type="ECO:0000256" key="6">
    <source>
        <dbReference type="ARBA" id="ARBA00023015"/>
    </source>
</evidence>
<evidence type="ECO:0000256" key="3">
    <source>
        <dbReference type="ARBA" id="ARBA00022737"/>
    </source>
</evidence>
<evidence type="ECO:0000256" key="2">
    <source>
        <dbReference type="ARBA" id="ARBA00022723"/>
    </source>
</evidence>
<keyword evidence="9" id="KW-0539">Nucleus</keyword>
<evidence type="ECO:0000256" key="5">
    <source>
        <dbReference type="ARBA" id="ARBA00022833"/>
    </source>
</evidence>
<dbReference type="InterPro" id="IPR013087">
    <property type="entry name" value="Znf_C2H2_type"/>
</dbReference>
<sequence>MSAQKVNLIINHPNPHEIYVEICARPDLNVISKYKETIQVKNDHKTNDLLKINCRNCSECIELNVYFSTREVKDFEAFEDAEKIQISEINIKAEPEIVIKTEDVEEAKDEEMAMSGDENHGWDDPSMSDDSSDFNSDGDDDDYEAPSTRTKGKKTKKSEKIQEGNSNQRLYRRQWGSNEEIVTNFDLSKHICDICGTKKRECSSYPDFLIHRAAHFFEKKSEKEYHCLGCDSIFEKIDIVRFHTRTCSGRDLIKSKFKAGKLKVKQRAPRPFTIPEGVILPDLNQIKAPFYQCFEQKNGVKIWVEKQKTKQLRISNFDPHSLKCDMCGFDTKQFSVLIRHRNLHLFQQDSDIKCLGCNQEFPDPNDRLTHAYCCLKKDTVDILQCSYCSFRAASYHQLRNHIGGNHGPNKESYYGHNFVICHICSKQVRRSRMHNHLLQHTVSDGRPYICAHCDKRLTSRGALRGHLIKFHFKNFASYTCHLCPMVFKRKEEHDKHLFARHQIGKSVWTVPCKLCGKILANESSLSAHITARHTAASAKQKYECPQCHKIFLKKSNMDNHIPTHLPESERPFKCWCGRGYASRDKLNKHNLEHTNPEKLLSVCSVCGKSMKSKQSLKVHMRIHTGEQPYECNFCSRKFADRGNYRVHMKQHEKEMGLKLTFTAEERRLMKLNVIQPDQVLENPGRSGTEEIAQAKSTYD</sequence>
<protein>
    <submittedName>
        <fullName evidence="13">CSON005099 protein</fullName>
    </submittedName>
</protein>
<keyword evidence="8" id="KW-0804">Transcription</keyword>
<organism evidence="13">
    <name type="scientific">Culicoides sonorensis</name>
    <name type="common">Biting midge</name>
    <dbReference type="NCBI Taxonomy" id="179676"/>
    <lineage>
        <taxon>Eukaryota</taxon>
        <taxon>Metazoa</taxon>
        <taxon>Ecdysozoa</taxon>
        <taxon>Arthropoda</taxon>
        <taxon>Hexapoda</taxon>
        <taxon>Insecta</taxon>
        <taxon>Pterygota</taxon>
        <taxon>Neoptera</taxon>
        <taxon>Endopterygota</taxon>
        <taxon>Diptera</taxon>
        <taxon>Nematocera</taxon>
        <taxon>Chironomoidea</taxon>
        <taxon>Ceratopogonidae</taxon>
        <taxon>Ceratopogoninae</taxon>
        <taxon>Culicoides</taxon>
        <taxon>Monoculicoides</taxon>
    </lineage>
</organism>
<feature type="domain" description="C2H2-type" evidence="12">
    <location>
        <begin position="542"/>
        <end position="569"/>
    </location>
</feature>
<evidence type="ECO:0000313" key="14">
    <source>
        <dbReference type="EMBL" id="SSX21682.1"/>
    </source>
</evidence>
<dbReference type="InterPro" id="IPR050888">
    <property type="entry name" value="ZnF_C2H2-type_TF"/>
</dbReference>
<dbReference type="Gene3D" id="3.30.160.60">
    <property type="entry name" value="Classic Zinc Finger"/>
    <property type="match status" value="5"/>
</dbReference>
<dbReference type="PROSITE" id="PS50157">
    <property type="entry name" value="ZINC_FINGER_C2H2_2"/>
    <property type="match status" value="4"/>
</dbReference>
<evidence type="ECO:0000256" key="11">
    <source>
        <dbReference type="SAM" id="MobiDB-lite"/>
    </source>
</evidence>
<dbReference type="SMART" id="SM00355">
    <property type="entry name" value="ZnF_C2H2"/>
    <property type="match status" value="11"/>
</dbReference>
<dbReference type="GO" id="GO:0005634">
    <property type="term" value="C:nucleus"/>
    <property type="evidence" value="ECO:0007669"/>
    <property type="project" value="UniProtKB-SubCell"/>
</dbReference>
<keyword evidence="6" id="KW-0805">Transcription regulation</keyword>
<dbReference type="EMBL" id="UFQS01000204">
    <property type="protein sequence ID" value="SSX01302.1"/>
    <property type="molecule type" value="Genomic_DNA"/>
</dbReference>
<dbReference type="EMBL" id="UFQT01000204">
    <property type="protein sequence ID" value="SSX21682.1"/>
    <property type="molecule type" value="Genomic_DNA"/>
</dbReference>